<dbReference type="AlphaFoldDB" id="A0A4D6SXA0"/>
<evidence type="ECO:0000256" key="1">
    <source>
        <dbReference type="ARBA" id="ARBA00004141"/>
    </source>
</evidence>
<geneLocation type="mitochondrion" evidence="13"/>
<organism evidence="13">
    <name type="scientific">Camaenella platyodon</name>
    <dbReference type="NCBI Taxonomy" id="2566149"/>
    <lineage>
        <taxon>Eukaryota</taxon>
        <taxon>Metazoa</taxon>
        <taxon>Spiralia</taxon>
        <taxon>Lophotrochozoa</taxon>
        <taxon>Mollusca</taxon>
        <taxon>Gastropoda</taxon>
        <taxon>Heterobranchia</taxon>
        <taxon>Euthyneura</taxon>
        <taxon>Panpulmonata</taxon>
        <taxon>Eupulmonata</taxon>
        <taxon>Stylommatophora</taxon>
        <taxon>Helicina</taxon>
        <taxon>Camaenoidea</taxon>
        <taxon>Camaenidae</taxon>
        <taxon>Camaenella</taxon>
    </lineage>
</organism>
<protein>
    <recommendedName>
        <fullName evidence="11">ATP synthase subunit a</fullName>
    </recommendedName>
</protein>
<reference evidence="13" key="1">
    <citation type="submission" date="2018-05" db="EMBL/GenBank/DDBJ databases">
        <title>The complete mitochondrial genome of Camaenella platyodom (Pfeiffer, 1846).</title>
        <authorList>
            <person name="Wang p."/>
            <person name="Zhou w."/>
            <person name="Yang s."/>
        </authorList>
    </citation>
    <scope>NUCLEOTIDE SEQUENCE</scope>
</reference>
<feature type="transmembrane region" description="Helical" evidence="12">
    <location>
        <begin position="126"/>
        <end position="145"/>
    </location>
</feature>
<evidence type="ECO:0000256" key="4">
    <source>
        <dbReference type="ARBA" id="ARBA00022547"/>
    </source>
</evidence>
<evidence type="ECO:0000256" key="11">
    <source>
        <dbReference type="RuleBase" id="RU004450"/>
    </source>
</evidence>
<dbReference type="PROSITE" id="PS00449">
    <property type="entry name" value="ATPASE_A"/>
    <property type="match status" value="1"/>
</dbReference>
<keyword evidence="10" id="KW-0066">ATP synthesis</keyword>
<keyword evidence="7 12" id="KW-1133">Transmembrane helix</keyword>
<keyword evidence="3" id="KW-0813">Transport</keyword>
<dbReference type="PANTHER" id="PTHR11410:SF0">
    <property type="entry name" value="ATP SYNTHASE SUBUNIT A"/>
    <property type="match status" value="1"/>
</dbReference>
<dbReference type="PRINTS" id="PR00123">
    <property type="entry name" value="ATPASEA"/>
</dbReference>
<dbReference type="PANTHER" id="PTHR11410">
    <property type="entry name" value="ATP SYNTHASE SUBUNIT A"/>
    <property type="match status" value="1"/>
</dbReference>
<name>A0A4D6SXA0_9EUPU</name>
<gene>
    <name evidence="13" type="primary">ATP6</name>
</gene>
<feature type="transmembrane region" description="Helical" evidence="12">
    <location>
        <begin position="151"/>
        <end position="169"/>
    </location>
</feature>
<evidence type="ECO:0000256" key="10">
    <source>
        <dbReference type="ARBA" id="ARBA00023310"/>
    </source>
</evidence>
<dbReference type="CDD" id="cd00310">
    <property type="entry name" value="ATP-synt_Fo_a_6"/>
    <property type="match status" value="1"/>
</dbReference>
<feature type="transmembrane region" description="Helical" evidence="12">
    <location>
        <begin position="61"/>
        <end position="80"/>
    </location>
</feature>
<evidence type="ECO:0000313" key="13">
    <source>
        <dbReference type="EMBL" id="QCG71484.1"/>
    </source>
</evidence>
<dbReference type="InterPro" id="IPR023011">
    <property type="entry name" value="ATP_synth_F0_asu_AS"/>
</dbReference>
<dbReference type="EMBL" id="MH362759">
    <property type="protein sequence ID" value="QCG71484.1"/>
    <property type="molecule type" value="Genomic_DNA"/>
</dbReference>
<keyword evidence="5 12" id="KW-0812">Transmembrane</keyword>
<evidence type="ECO:0000256" key="7">
    <source>
        <dbReference type="ARBA" id="ARBA00022989"/>
    </source>
</evidence>
<keyword evidence="9 12" id="KW-0472">Membrane</keyword>
<dbReference type="Pfam" id="PF00119">
    <property type="entry name" value="ATP-synt_A"/>
    <property type="match status" value="1"/>
</dbReference>
<feature type="transmembrane region" description="Helical" evidence="12">
    <location>
        <begin position="92"/>
        <end position="114"/>
    </location>
</feature>
<keyword evidence="8" id="KW-0406">Ion transport</keyword>
<dbReference type="InterPro" id="IPR000568">
    <property type="entry name" value="ATP_synth_F0_asu"/>
</dbReference>
<evidence type="ECO:0000256" key="2">
    <source>
        <dbReference type="ARBA" id="ARBA00006810"/>
    </source>
</evidence>
<evidence type="ECO:0000256" key="6">
    <source>
        <dbReference type="ARBA" id="ARBA00022781"/>
    </source>
</evidence>
<dbReference type="NCBIfam" id="TIGR01131">
    <property type="entry name" value="ATP_synt_6_or_A"/>
    <property type="match status" value="1"/>
</dbReference>
<feature type="transmembrane region" description="Helical" evidence="12">
    <location>
        <begin position="181"/>
        <end position="214"/>
    </location>
</feature>
<keyword evidence="4" id="KW-0138">CF(0)</keyword>
<dbReference type="InterPro" id="IPR035908">
    <property type="entry name" value="F0_ATP_A_sf"/>
</dbReference>
<evidence type="ECO:0000256" key="8">
    <source>
        <dbReference type="ARBA" id="ARBA00023065"/>
    </source>
</evidence>
<keyword evidence="13" id="KW-0496">Mitochondrion</keyword>
<comment type="similarity">
    <text evidence="2">Belongs to the ATPase A chain family.</text>
</comment>
<evidence type="ECO:0000256" key="9">
    <source>
        <dbReference type="ARBA" id="ARBA00023136"/>
    </source>
</evidence>
<dbReference type="InterPro" id="IPR045083">
    <property type="entry name" value="ATP_synth_F0_asu_bact/mt"/>
</dbReference>
<dbReference type="GO" id="GO:0045259">
    <property type="term" value="C:proton-transporting ATP synthase complex"/>
    <property type="evidence" value="ECO:0007669"/>
    <property type="project" value="UniProtKB-KW"/>
</dbReference>
<evidence type="ECO:0000256" key="3">
    <source>
        <dbReference type="ARBA" id="ARBA00022448"/>
    </source>
</evidence>
<keyword evidence="6" id="KW-0375">Hydrogen ion transport</keyword>
<evidence type="ECO:0000256" key="12">
    <source>
        <dbReference type="SAM" id="Phobius"/>
    </source>
</evidence>
<dbReference type="Gene3D" id="1.20.120.220">
    <property type="entry name" value="ATP synthase, F0 complex, subunit A"/>
    <property type="match status" value="1"/>
</dbReference>
<dbReference type="GO" id="GO:0046933">
    <property type="term" value="F:proton-transporting ATP synthase activity, rotational mechanism"/>
    <property type="evidence" value="ECO:0007669"/>
    <property type="project" value="TreeGrafter"/>
</dbReference>
<evidence type="ECO:0000256" key="5">
    <source>
        <dbReference type="ARBA" id="ARBA00022692"/>
    </source>
</evidence>
<dbReference type="SUPFAM" id="SSF81336">
    <property type="entry name" value="F1F0 ATP synthase subunit A"/>
    <property type="match status" value="1"/>
</dbReference>
<comment type="subcellular location">
    <subcellularLocation>
        <location evidence="1">Membrane</location>
        <topology evidence="1">Multi-pass membrane protein</topology>
    </subcellularLocation>
    <subcellularLocation>
        <location evidence="11">Mitochondrion inner membrane</location>
        <topology evidence="11">Multi-pass membrane protein</topology>
    </subcellularLocation>
</comment>
<accession>A0A4D6SXA0</accession>
<feature type="transmembrane region" description="Helical" evidence="12">
    <location>
        <begin position="15"/>
        <end position="41"/>
    </location>
</feature>
<dbReference type="GO" id="GO:0005743">
    <property type="term" value="C:mitochondrial inner membrane"/>
    <property type="evidence" value="ECO:0007669"/>
    <property type="project" value="UniProtKB-SubCell"/>
</dbReference>
<sequence>MMTDLFSSLDGASSIIFWFTPLIVLNFLLVQPVLWGTTLYISVKNSIILMWSNTTNARFNILSLLLPFVFTFIMFNNLLGLTPFTYTLTSDLFTMFSLAMLIWLFLLVSGYFYAPMKSLAHLVPSGAPLMLSPFLVIIELISIMIRPITLTVRLIANISAGHIVLSLLANTITSTLHNPTMLLLSICSIGYTLFEFFVCVIQAYIFTLLCSLYGAEHP</sequence>
<proteinExistence type="inferred from homology"/>